<comment type="caution">
    <text evidence="2">The sequence shown here is derived from an EMBL/GenBank/DDBJ whole genome shotgun (WGS) entry which is preliminary data.</text>
</comment>
<sequence>MIVHAGLIARRLGGTWRGLLIRGPSGAGKSDLALRALGEGFRLVADDRVVLWEAAGRLYGRAPDTLSGLIEVRGLDVLPVEPVPFCEVVMAVQLEPPAERMPERATEAILGVPIPLLAADPFEISAPAKLGRALEVFDAAHKRRI</sequence>
<keyword evidence="2" id="KW-0808">Transferase</keyword>
<dbReference type="GO" id="GO:0000155">
    <property type="term" value="F:phosphorelay sensor kinase activity"/>
    <property type="evidence" value="ECO:0007669"/>
    <property type="project" value="InterPro"/>
</dbReference>
<accession>A0A328BL42</accession>
<name>A0A328BL42_9CAUL</name>
<reference evidence="2 3" key="1">
    <citation type="submission" date="2018-05" db="EMBL/GenBank/DDBJ databases">
        <authorList>
            <person name="Lanie J.A."/>
            <person name="Ng W.-L."/>
            <person name="Kazmierczak K.M."/>
            <person name="Andrzejewski T.M."/>
            <person name="Davidsen T.M."/>
            <person name="Wayne K.J."/>
            <person name="Tettelin H."/>
            <person name="Glass J.I."/>
            <person name="Rusch D."/>
            <person name="Podicherti R."/>
            <person name="Tsui H.-C.T."/>
            <person name="Winkler M.E."/>
        </authorList>
    </citation>
    <scope>NUCLEOTIDE SEQUENCE [LARGE SCALE GENOMIC DNA]</scope>
    <source>
        <strain evidence="2 3">BUT-10</strain>
    </source>
</reference>
<dbReference type="Proteomes" id="UP000249524">
    <property type="component" value="Unassembled WGS sequence"/>
</dbReference>
<dbReference type="InterPro" id="IPR027417">
    <property type="entry name" value="P-loop_NTPase"/>
</dbReference>
<evidence type="ECO:0000313" key="2">
    <source>
        <dbReference type="EMBL" id="RAK67385.1"/>
    </source>
</evidence>
<protein>
    <submittedName>
        <fullName evidence="2">HPr kinase/phosphorylase</fullName>
    </submittedName>
</protein>
<evidence type="ECO:0000313" key="3">
    <source>
        <dbReference type="Proteomes" id="UP000249524"/>
    </source>
</evidence>
<dbReference type="EMBL" id="QFYS01000002">
    <property type="protein sequence ID" value="RAK67385.1"/>
    <property type="molecule type" value="Genomic_DNA"/>
</dbReference>
<gene>
    <name evidence="2" type="ORF">DJ019_05535</name>
</gene>
<dbReference type="GO" id="GO:0005524">
    <property type="term" value="F:ATP binding"/>
    <property type="evidence" value="ECO:0007669"/>
    <property type="project" value="InterPro"/>
</dbReference>
<organism evidence="2 3">
    <name type="scientific">Phenylobacterium kunshanense</name>
    <dbReference type="NCBI Taxonomy" id="1445034"/>
    <lineage>
        <taxon>Bacteria</taxon>
        <taxon>Pseudomonadati</taxon>
        <taxon>Pseudomonadota</taxon>
        <taxon>Alphaproteobacteria</taxon>
        <taxon>Caulobacterales</taxon>
        <taxon>Caulobacteraceae</taxon>
        <taxon>Phenylobacterium</taxon>
    </lineage>
</organism>
<keyword evidence="3" id="KW-1185">Reference proteome</keyword>
<dbReference type="SUPFAM" id="SSF53795">
    <property type="entry name" value="PEP carboxykinase-like"/>
    <property type="match status" value="1"/>
</dbReference>
<dbReference type="OrthoDB" id="8326226at2"/>
<proteinExistence type="predicted"/>
<dbReference type="AlphaFoldDB" id="A0A328BL42"/>
<dbReference type="CDD" id="cd01918">
    <property type="entry name" value="HprK_C"/>
    <property type="match status" value="1"/>
</dbReference>
<evidence type="ECO:0000259" key="1">
    <source>
        <dbReference type="Pfam" id="PF07475"/>
    </source>
</evidence>
<keyword evidence="2" id="KW-0418">Kinase</keyword>
<dbReference type="Gene3D" id="3.40.50.300">
    <property type="entry name" value="P-loop containing nucleotide triphosphate hydrolases"/>
    <property type="match status" value="1"/>
</dbReference>
<feature type="domain" description="HPr kinase/phosphorylase C-terminal" evidence="1">
    <location>
        <begin position="18"/>
        <end position="81"/>
    </location>
</feature>
<dbReference type="Pfam" id="PF07475">
    <property type="entry name" value="Hpr_kinase_C"/>
    <property type="match status" value="1"/>
</dbReference>
<dbReference type="RefSeq" id="WP_111274996.1">
    <property type="nucleotide sequence ID" value="NZ_QFYS01000002.1"/>
</dbReference>
<dbReference type="InterPro" id="IPR011104">
    <property type="entry name" value="Hpr_kin/Pase_C"/>
</dbReference>
<dbReference type="GO" id="GO:0006109">
    <property type="term" value="P:regulation of carbohydrate metabolic process"/>
    <property type="evidence" value="ECO:0007669"/>
    <property type="project" value="InterPro"/>
</dbReference>